<dbReference type="EMBL" id="VAUP01000015">
    <property type="protein sequence ID" value="TLX43853.1"/>
    <property type="molecule type" value="Genomic_DNA"/>
</dbReference>
<gene>
    <name evidence="2" type="ORF">FBQ73_07060</name>
</gene>
<proteinExistence type="predicted"/>
<dbReference type="Proteomes" id="UP000305131">
    <property type="component" value="Unassembled WGS sequence"/>
</dbReference>
<dbReference type="OrthoDB" id="980409at2"/>
<evidence type="ECO:0000313" key="2">
    <source>
        <dbReference type="EMBL" id="TLX43853.1"/>
    </source>
</evidence>
<evidence type="ECO:0000313" key="3">
    <source>
        <dbReference type="Proteomes" id="UP000305131"/>
    </source>
</evidence>
<sequence length="181" mass="18703">MLVIEDGTGVSGAESYASVAEADAYWAARPQDALAAPWAAATEASKEGALRAASAYLDAIYGASYRGIRKGWEQGLEWPRTGGLDAAGDPLAVLGPGNVPLPALPPMLKRGAAELAPRALSGPLAQDADRGGRVKREKIEGAVEVEYFDGAPAETSYGVVTGMLGPILDGSQGGQATWYWA</sequence>
<evidence type="ECO:0000259" key="1">
    <source>
        <dbReference type="Pfam" id="PF20557"/>
    </source>
</evidence>
<accession>A0A6C1KWH4</accession>
<reference evidence="2 3" key="1">
    <citation type="submission" date="2019-05" db="EMBL/GenBank/DDBJ databases">
        <authorList>
            <person name="Zhou X."/>
        </authorList>
    </citation>
    <scope>NUCLEOTIDE SEQUENCE [LARGE SCALE GENOMIC DNA]</scope>
    <source>
        <strain evidence="2 3">DSM 432</strain>
    </source>
</reference>
<dbReference type="AlphaFoldDB" id="A0A6C1KWH4"/>
<dbReference type="GeneID" id="95773215"/>
<dbReference type="RefSeq" id="WP_138398762.1">
    <property type="nucleotide sequence ID" value="NZ_JBAFVI010000001.1"/>
</dbReference>
<protein>
    <recommendedName>
        <fullName evidence="1">Putative DnaT-like domain-containing protein</fullName>
    </recommendedName>
</protein>
<name>A0A6C1KWH4_XANAU</name>
<dbReference type="Pfam" id="PF20557">
    <property type="entry name" value="DnaT_2"/>
    <property type="match status" value="1"/>
</dbReference>
<organism evidence="2 3">
    <name type="scientific">Xanthobacter autotrophicus</name>
    <dbReference type="NCBI Taxonomy" id="280"/>
    <lineage>
        <taxon>Bacteria</taxon>
        <taxon>Pseudomonadati</taxon>
        <taxon>Pseudomonadota</taxon>
        <taxon>Alphaproteobacteria</taxon>
        <taxon>Hyphomicrobiales</taxon>
        <taxon>Xanthobacteraceae</taxon>
        <taxon>Xanthobacter</taxon>
    </lineage>
</organism>
<comment type="caution">
    <text evidence="2">The sequence shown here is derived from an EMBL/GenBank/DDBJ whole genome shotgun (WGS) entry which is preliminary data.</text>
</comment>
<dbReference type="InterPro" id="IPR046787">
    <property type="entry name" value="DnaT_2"/>
</dbReference>
<feature type="domain" description="Putative DnaT-like" evidence="1">
    <location>
        <begin position="2"/>
        <end position="174"/>
    </location>
</feature>